<dbReference type="EMBL" id="ML994773">
    <property type="protein sequence ID" value="KAF2174788.1"/>
    <property type="molecule type" value="Genomic_DNA"/>
</dbReference>
<name>A0A6A6D8I2_9PEZI</name>
<feature type="non-terminal residue" evidence="1">
    <location>
        <position position="1"/>
    </location>
</feature>
<organism evidence="1 2">
    <name type="scientific">Zopfia rhizophila CBS 207.26</name>
    <dbReference type="NCBI Taxonomy" id="1314779"/>
    <lineage>
        <taxon>Eukaryota</taxon>
        <taxon>Fungi</taxon>
        <taxon>Dikarya</taxon>
        <taxon>Ascomycota</taxon>
        <taxon>Pezizomycotina</taxon>
        <taxon>Dothideomycetes</taxon>
        <taxon>Dothideomycetes incertae sedis</taxon>
        <taxon>Zopfiaceae</taxon>
        <taxon>Zopfia</taxon>
    </lineage>
</organism>
<proteinExistence type="predicted"/>
<keyword evidence="2" id="KW-1185">Reference proteome</keyword>
<sequence length="73" mass="8284">VTNSWVEQKLLIGEWHIWLELVKKVNSDVYVASKTFDAWLGSESITDSINGKQCLCIKAKLSTTPYEVKEVPD</sequence>
<reference evidence="1" key="1">
    <citation type="journal article" date="2020" name="Stud. Mycol.">
        <title>101 Dothideomycetes genomes: a test case for predicting lifestyles and emergence of pathogens.</title>
        <authorList>
            <person name="Haridas S."/>
            <person name="Albert R."/>
            <person name="Binder M."/>
            <person name="Bloem J."/>
            <person name="Labutti K."/>
            <person name="Salamov A."/>
            <person name="Andreopoulos B."/>
            <person name="Baker S."/>
            <person name="Barry K."/>
            <person name="Bills G."/>
            <person name="Bluhm B."/>
            <person name="Cannon C."/>
            <person name="Castanera R."/>
            <person name="Culley D."/>
            <person name="Daum C."/>
            <person name="Ezra D."/>
            <person name="Gonzalez J."/>
            <person name="Henrissat B."/>
            <person name="Kuo A."/>
            <person name="Liang C."/>
            <person name="Lipzen A."/>
            <person name="Lutzoni F."/>
            <person name="Magnuson J."/>
            <person name="Mondo S."/>
            <person name="Nolan M."/>
            <person name="Ohm R."/>
            <person name="Pangilinan J."/>
            <person name="Park H.-J."/>
            <person name="Ramirez L."/>
            <person name="Alfaro M."/>
            <person name="Sun H."/>
            <person name="Tritt A."/>
            <person name="Yoshinaga Y."/>
            <person name="Zwiers L.-H."/>
            <person name="Turgeon B."/>
            <person name="Goodwin S."/>
            <person name="Spatafora J."/>
            <person name="Crous P."/>
            <person name="Grigoriev I."/>
        </authorList>
    </citation>
    <scope>NUCLEOTIDE SEQUENCE</scope>
    <source>
        <strain evidence="1">CBS 207.26</strain>
    </source>
</reference>
<evidence type="ECO:0000313" key="1">
    <source>
        <dbReference type="EMBL" id="KAF2174788.1"/>
    </source>
</evidence>
<protein>
    <submittedName>
        <fullName evidence="1">Uncharacterized protein</fullName>
    </submittedName>
</protein>
<dbReference type="AlphaFoldDB" id="A0A6A6D8I2"/>
<feature type="non-terminal residue" evidence="1">
    <location>
        <position position="73"/>
    </location>
</feature>
<dbReference type="Proteomes" id="UP000800200">
    <property type="component" value="Unassembled WGS sequence"/>
</dbReference>
<dbReference type="OrthoDB" id="3668852at2759"/>
<gene>
    <name evidence="1" type="ORF">K469DRAFT_477016</name>
</gene>
<accession>A0A6A6D8I2</accession>
<evidence type="ECO:0000313" key="2">
    <source>
        <dbReference type="Proteomes" id="UP000800200"/>
    </source>
</evidence>